<dbReference type="InterPro" id="IPR031872">
    <property type="entry name" value="NDC10_II"/>
</dbReference>
<organism evidence="2">
    <name type="scientific">Absidia glauca</name>
    <name type="common">Pin mould</name>
    <dbReference type="NCBI Taxonomy" id="4829"/>
    <lineage>
        <taxon>Eukaryota</taxon>
        <taxon>Fungi</taxon>
        <taxon>Fungi incertae sedis</taxon>
        <taxon>Mucoromycota</taxon>
        <taxon>Mucoromycotina</taxon>
        <taxon>Mucoromycetes</taxon>
        <taxon>Mucorales</taxon>
        <taxon>Cunninghamellaceae</taxon>
        <taxon>Absidia</taxon>
    </lineage>
</organism>
<protein>
    <recommendedName>
        <fullName evidence="1">Ndc10 domain-containing protein</fullName>
    </recommendedName>
</protein>
<dbReference type="EMBL" id="LT552686">
    <property type="protein sequence ID" value="SAL99334.1"/>
    <property type="molecule type" value="Genomic_DNA"/>
</dbReference>
<reference evidence="2" key="1">
    <citation type="submission" date="2016-04" db="EMBL/GenBank/DDBJ databases">
        <authorList>
            <person name="Evans L.H."/>
            <person name="Alamgir A."/>
            <person name="Owens N."/>
            <person name="Weber N.D."/>
            <person name="Virtaneva K."/>
            <person name="Barbian K."/>
            <person name="Babar A."/>
            <person name="Rosenke K."/>
        </authorList>
    </citation>
    <scope>NUCLEOTIDE SEQUENCE [LARGE SCALE GENOMIC DNA]</scope>
    <source>
        <strain evidence="2">CBS 101.48</strain>
    </source>
</reference>
<sequence>MMRSTTDLLTNSRSFYLARAALDPPASLFKKLLPAIDEWYDRLAANELSPDNNDPIQPIVAANEFVQVIMMLRTTFIQDSVLMMELRPCHPI</sequence>
<dbReference type="InterPro" id="IPR038279">
    <property type="entry name" value="Ndc10_dom2_sf"/>
</dbReference>
<dbReference type="AlphaFoldDB" id="A0A163JHA6"/>
<evidence type="ECO:0000313" key="2">
    <source>
        <dbReference type="EMBL" id="SAL99334.1"/>
    </source>
</evidence>
<feature type="domain" description="Ndc10" evidence="1">
    <location>
        <begin position="11"/>
        <end position="92"/>
    </location>
</feature>
<dbReference type="Proteomes" id="UP000078561">
    <property type="component" value="Unassembled WGS sequence"/>
</dbReference>
<gene>
    <name evidence="2" type="primary">ABSGL_04943.1 scaffold 6254</name>
</gene>
<dbReference type="GO" id="GO:0003677">
    <property type="term" value="F:DNA binding"/>
    <property type="evidence" value="ECO:0007669"/>
    <property type="project" value="InterPro"/>
</dbReference>
<dbReference type="InParanoid" id="A0A163JHA6"/>
<evidence type="ECO:0000259" key="1">
    <source>
        <dbReference type="Pfam" id="PF16787"/>
    </source>
</evidence>
<proteinExistence type="predicted"/>
<keyword evidence="3" id="KW-1185">Reference proteome</keyword>
<evidence type="ECO:0000313" key="3">
    <source>
        <dbReference type="Proteomes" id="UP000078561"/>
    </source>
</evidence>
<dbReference type="Gene3D" id="1.10.443.20">
    <property type="entry name" value="Centromere DNA-binding protein complex CBF3 subunit, domain 2"/>
    <property type="match status" value="1"/>
</dbReference>
<dbReference type="Pfam" id="PF16787">
    <property type="entry name" value="NDC10_II"/>
    <property type="match status" value="1"/>
</dbReference>
<dbReference type="OrthoDB" id="120763at2759"/>
<name>A0A163JHA6_ABSGL</name>
<accession>A0A163JHA6</accession>